<dbReference type="EMBL" id="BAAAHK010000025">
    <property type="protein sequence ID" value="GAA0963134.1"/>
    <property type="molecule type" value="Genomic_DNA"/>
</dbReference>
<evidence type="ECO:0000256" key="1">
    <source>
        <dbReference type="SAM" id="MobiDB-lite"/>
    </source>
</evidence>
<evidence type="ECO:0000313" key="3">
    <source>
        <dbReference type="Proteomes" id="UP001500542"/>
    </source>
</evidence>
<reference evidence="3" key="1">
    <citation type="journal article" date="2019" name="Int. J. Syst. Evol. Microbiol.">
        <title>The Global Catalogue of Microorganisms (GCM) 10K type strain sequencing project: providing services to taxonomists for standard genome sequencing and annotation.</title>
        <authorList>
            <consortium name="The Broad Institute Genomics Platform"/>
            <consortium name="The Broad Institute Genome Sequencing Center for Infectious Disease"/>
            <person name="Wu L."/>
            <person name="Ma J."/>
        </authorList>
    </citation>
    <scope>NUCLEOTIDE SEQUENCE [LARGE SCALE GENOMIC DNA]</scope>
    <source>
        <strain evidence="3">JCM 10977</strain>
    </source>
</reference>
<dbReference type="Proteomes" id="UP001500542">
    <property type="component" value="Unassembled WGS sequence"/>
</dbReference>
<accession>A0ABP4C973</accession>
<organism evidence="2 3">
    <name type="scientific">Kribbella koreensis</name>
    <dbReference type="NCBI Taxonomy" id="57909"/>
    <lineage>
        <taxon>Bacteria</taxon>
        <taxon>Bacillati</taxon>
        <taxon>Actinomycetota</taxon>
        <taxon>Actinomycetes</taxon>
        <taxon>Propionibacteriales</taxon>
        <taxon>Kribbellaceae</taxon>
        <taxon>Kribbella</taxon>
    </lineage>
</organism>
<sequence>MGEQVVAYFWEREDAEQVAGQLDAVVRRDRFQGEDDDEDHPWMVLVPGGADLAVVEPLVTQYDGWLDAGDAGAPPAVEPPPLPTAPKRLKKG</sequence>
<evidence type="ECO:0000313" key="2">
    <source>
        <dbReference type="EMBL" id="GAA0963134.1"/>
    </source>
</evidence>
<proteinExistence type="predicted"/>
<protein>
    <submittedName>
        <fullName evidence="2">Uncharacterized protein</fullName>
    </submittedName>
</protein>
<name>A0ABP4C973_9ACTN</name>
<comment type="caution">
    <text evidence="2">The sequence shown here is derived from an EMBL/GenBank/DDBJ whole genome shotgun (WGS) entry which is preliminary data.</text>
</comment>
<feature type="region of interest" description="Disordered" evidence="1">
    <location>
        <begin position="68"/>
        <end position="92"/>
    </location>
</feature>
<keyword evidence="3" id="KW-1185">Reference proteome</keyword>
<dbReference type="RefSeq" id="WP_343983934.1">
    <property type="nucleotide sequence ID" value="NZ_BAAAHK010000025.1"/>
</dbReference>
<gene>
    <name evidence="2" type="ORF">GCM10009554_82120</name>
</gene>